<dbReference type="SUPFAM" id="SSF51735">
    <property type="entry name" value="NAD(P)-binding Rossmann-fold domains"/>
    <property type="match status" value="1"/>
</dbReference>
<dbReference type="InterPro" id="IPR020843">
    <property type="entry name" value="ER"/>
</dbReference>
<dbReference type="EMBL" id="JBHSTI010000044">
    <property type="protein sequence ID" value="MFC6239556.1"/>
    <property type="molecule type" value="Genomic_DNA"/>
</dbReference>
<reference evidence="4" key="1">
    <citation type="journal article" date="2019" name="Int. J. Syst. Evol. Microbiol.">
        <title>The Global Catalogue of Microorganisms (GCM) 10K type strain sequencing project: providing services to taxonomists for standard genome sequencing and annotation.</title>
        <authorList>
            <consortium name="The Broad Institute Genomics Platform"/>
            <consortium name="The Broad Institute Genome Sequencing Center for Infectious Disease"/>
            <person name="Wu L."/>
            <person name="Ma J."/>
        </authorList>
    </citation>
    <scope>NUCLEOTIDE SEQUENCE [LARGE SCALE GENOMIC DNA]</scope>
    <source>
        <strain evidence="4">CGMCC 4.7317</strain>
    </source>
</reference>
<dbReference type="Gene3D" id="3.90.180.10">
    <property type="entry name" value="Medium-chain alcohol dehydrogenases, catalytic domain"/>
    <property type="match status" value="1"/>
</dbReference>
<dbReference type="PANTHER" id="PTHR44154:SF1">
    <property type="entry name" value="QUINONE OXIDOREDUCTASE"/>
    <property type="match status" value="1"/>
</dbReference>
<accession>A0ABW1T497</accession>
<dbReference type="InterPro" id="IPR036291">
    <property type="entry name" value="NAD(P)-bd_dom_sf"/>
</dbReference>
<feature type="domain" description="Enoyl reductase (ER)" evidence="2">
    <location>
        <begin position="17"/>
        <end position="325"/>
    </location>
</feature>
<evidence type="ECO:0000313" key="4">
    <source>
        <dbReference type="Proteomes" id="UP001596138"/>
    </source>
</evidence>
<dbReference type="CDD" id="cd08253">
    <property type="entry name" value="zeta_crystallin"/>
    <property type="match status" value="1"/>
</dbReference>
<evidence type="ECO:0000259" key="2">
    <source>
        <dbReference type="SMART" id="SM00829"/>
    </source>
</evidence>
<keyword evidence="1" id="KW-0521">NADP</keyword>
<keyword evidence="4" id="KW-1185">Reference proteome</keyword>
<dbReference type="InterPro" id="IPR011032">
    <property type="entry name" value="GroES-like_sf"/>
</dbReference>
<dbReference type="InterPro" id="IPR051603">
    <property type="entry name" value="Zinc-ADH_QOR/CCCR"/>
</dbReference>
<dbReference type="InterPro" id="IPR013149">
    <property type="entry name" value="ADH-like_C"/>
</dbReference>
<dbReference type="PANTHER" id="PTHR44154">
    <property type="entry name" value="QUINONE OXIDOREDUCTASE"/>
    <property type="match status" value="1"/>
</dbReference>
<sequence>MPDGTMLAALYRGTGPAAEVLEVVEVARPDPGPGEVRVRVAVSGINPTDVKNRAGIMTWPIDGFQVPHHDGAGTIDAVGPGVDPGRIGEQVWLMMSAHGNAWGTAAQWCVVPEWKARRLPPDTDPLLGATLGVPAVTAAYALTADGSVEGRDVLVHGGAGAVGRCGIELGRWAGARVITTVSSEAKAEVARTAGADLVVDYRTEDVVAAVRGFSAGVHRVVEVSLAANAAIDTEVCAQDAVVVVFATDGGEAVLPVRPSLLKSLSFRFILLYNLDREALELASGVVERALDDRALTLPPITRFALEDIAAAHQLQESGPFGRVLLDIP</sequence>
<evidence type="ECO:0000313" key="3">
    <source>
        <dbReference type="EMBL" id="MFC6239556.1"/>
    </source>
</evidence>
<gene>
    <name evidence="3" type="ORF">ACFQGU_16915</name>
</gene>
<dbReference type="Gene3D" id="3.40.50.720">
    <property type="entry name" value="NAD(P)-binding Rossmann-like Domain"/>
    <property type="match status" value="1"/>
</dbReference>
<comment type="caution">
    <text evidence="3">The sequence shown here is derived from an EMBL/GenBank/DDBJ whole genome shotgun (WGS) entry which is preliminary data.</text>
</comment>
<dbReference type="Pfam" id="PF00107">
    <property type="entry name" value="ADH_zinc_N"/>
    <property type="match status" value="1"/>
</dbReference>
<dbReference type="Proteomes" id="UP001596138">
    <property type="component" value="Unassembled WGS sequence"/>
</dbReference>
<proteinExistence type="predicted"/>
<dbReference type="SUPFAM" id="SSF50129">
    <property type="entry name" value="GroES-like"/>
    <property type="match status" value="1"/>
</dbReference>
<dbReference type="InterPro" id="IPR013154">
    <property type="entry name" value="ADH-like_N"/>
</dbReference>
<name>A0ABW1T497_9ACTN</name>
<dbReference type="Pfam" id="PF08240">
    <property type="entry name" value="ADH_N"/>
    <property type="match status" value="1"/>
</dbReference>
<dbReference type="SMART" id="SM00829">
    <property type="entry name" value="PKS_ER"/>
    <property type="match status" value="1"/>
</dbReference>
<protein>
    <submittedName>
        <fullName evidence="3">NADPH:quinone reductase</fullName>
    </submittedName>
</protein>
<evidence type="ECO:0000256" key="1">
    <source>
        <dbReference type="ARBA" id="ARBA00022857"/>
    </source>
</evidence>
<organism evidence="3 4">
    <name type="scientific">Longivirga aurantiaca</name>
    <dbReference type="NCBI Taxonomy" id="1837743"/>
    <lineage>
        <taxon>Bacteria</taxon>
        <taxon>Bacillati</taxon>
        <taxon>Actinomycetota</taxon>
        <taxon>Actinomycetes</taxon>
        <taxon>Sporichthyales</taxon>
        <taxon>Sporichthyaceae</taxon>
        <taxon>Longivirga</taxon>
    </lineage>
</organism>
<dbReference type="RefSeq" id="WP_386768874.1">
    <property type="nucleotide sequence ID" value="NZ_JBHSTI010000044.1"/>
</dbReference>